<feature type="region of interest" description="Disordered" evidence="1">
    <location>
        <begin position="474"/>
        <end position="520"/>
    </location>
</feature>
<gene>
    <name evidence="3" type="ORF">ALAG00032_LOCUS9581</name>
</gene>
<accession>A0A7S3K0I7</accession>
<evidence type="ECO:0000256" key="1">
    <source>
        <dbReference type="SAM" id="MobiDB-lite"/>
    </source>
</evidence>
<keyword evidence="2" id="KW-0732">Signal</keyword>
<dbReference type="AlphaFoldDB" id="A0A7S3K0I7"/>
<dbReference type="EMBL" id="HBIJ01014271">
    <property type="protein sequence ID" value="CAE0368818.1"/>
    <property type="molecule type" value="Transcribed_RNA"/>
</dbReference>
<feature type="signal peptide" evidence="2">
    <location>
        <begin position="1"/>
        <end position="21"/>
    </location>
</feature>
<feature type="compositionally biased region" description="Acidic residues" evidence="1">
    <location>
        <begin position="392"/>
        <end position="401"/>
    </location>
</feature>
<feature type="region of interest" description="Disordered" evidence="1">
    <location>
        <begin position="318"/>
        <end position="458"/>
    </location>
</feature>
<name>A0A7S3K0I7_9STRA</name>
<feature type="compositionally biased region" description="Basic and acidic residues" evidence="1">
    <location>
        <begin position="436"/>
        <end position="450"/>
    </location>
</feature>
<feature type="chain" id="PRO_5031108425" evidence="2">
    <location>
        <begin position="22"/>
        <end position="520"/>
    </location>
</feature>
<feature type="compositionally biased region" description="Acidic residues" evidence="1">
    <location>
        <begin position="373"/>
        <end position="384"/>
    </location>
</feature>
<feature type="region of interest" description="Disordered" evidence="1">
    <location>
        <begin position="261"/>
        <end position="286"/>
    </location>
</feature>
<protein>
    <submittedName>
        <fullName evidence="3">Uncharacterized protein</fullName>
    </submittedName>
</protein>
<evidence type="ECO:0000256" key="2">
    <source>
        <dbReference type="SAM" id="SignalP"/>
    </source>
</evidence>
<proteinExistence type="predicted"/>
<sequence length="520" mass="56506">MRIRQSILIVLFVDLVKIGNGFVWNSKNDVIGRKRIVVRSDAADISFIKVIEAEASAQSSRLQVSANTRKRLNGAVSERTKAEALLRKALITAKEVLEIEAKASKERYEESIQAIAEYKKRQVTKKQLATTERELIESISSVVSMTPEPVIAERLSAVVEAKTEMANVDDELAQEYGQAANRLEEVANAATNDAFLVEDALKAFPSDLSDGSAIRNFDWSQVESVMTLLANIDAREESQKKETERLASVVTTLSKRRALAVAQAGDDSTTAKSKSKTPPSPIVGGLKSVTSSVATVAGAAADWILSDQPEKIADTISSRFKAKSTEPELVADVPKPESETEAEPELVAEVPKPESETEAEPELVAEVPKPESEAEPEPEPELVDEVPKPESEAEAEPELVDEVPKPELETEAEPELVAEVPKPELETEAELVAEVPKPESEEAVTEKPEPEPSFSVIDDPAPEFVAEETLQPPLPEDTIDTIENLPTAFSPSNDATPTTTTTKPKKKKKTTTNRGFGPSK</sequence>
<evidence type="ECO:0000313" key="3">
    <source>
        <dbReference type="EMBL" id="CAE0368818.1"/>
    </source>
</evidence>
<reference evidence="3" key="1">
    <citation type="submission" date="2021-01" db="EMBL/GenBank/DDBJ databases">
        <authorList>
            <person name="Corre E."/>
            <person name="Pelletier E."/>
            <person name="Niang G."/>
            <person name="Scheremetjew M."/>
            <person name="Finn R."/>
            <person name="Kale V."/>
            <person name="Holt S."/>
            <person name="Cochrane G."/>
            <person name="Meng A."/>
            <person name="Brown T."/>
            <person name="Cohen L."/>
        </authorList>
    </citation>
    <scope>NUCLEOTIDE SEQUENCE</scope>
    <source>
        <strain evidence="3">CCMP1510</strain>
    </source>
</reference>
<organism evidence="3">
    <name type="scientific">Aureoumbra lagunensis</name>
    <dbReference type="NCBI Taxonomy" id="44058"/>
    <lineage>
        <taxon>Eukaryota</taxon>
        <taxon>Sar</taxon>
        <taxon>Stramenopiles</taxon>
        <taxon>Ochrophyta</taxon>
        <taxon>Pelagophyceae</taxon>
        <taxon>Pelagomonadales</taxon>
        <taxon>Aureoumbra</taxon>
    </lineage>
</organism>